<dbReference type="CDD" id="cd20070">
    <property type="entry name" value="5TM_YidC_Alb3"/>
    <property type="match status" value="1"/>
</dbReference>
<evidence type="ECO:0000313" key="10">
    <source>
        <dbReference type="EMBL" id="KAE9463528.1"/>
    </source>
</evidence>
<feature type="compositionally biased region" description="Acidic residues" evidence="7">
    <location>
        <begin position="556"/>
        <end position="574"/>
    </location>
</feature>
<proteinExistence type="inferred from homology"/>
<dbReference type="Proteomes" id="UP000428333">
    <property type="component" value="Linkage Group LG03"/>
</dbReference>
<dbReference type="Pfam" id="PF02096">
    <property type="entry name" value="60KD_IMP"/>
    <property type="match status" value="1"/>
</dbReference>
<feature type="compositionally biased region" description="Basic residues" evidence="7">
    <location>
        <begin position="591"/>
        <end position="603"/>
    </location>
</feature>
<organism evidence="10 11">
    <name type="scientific">Rhododendron williamsianum</name>
    <dbReference type="NCBI Taxonomy" id="262921"/>
    <lineage>
        <taxon>Eukaryota</taxon>
        <taxon>Viridiplantae</taxon>
        <taxon>Streptophyta</taxon>
        <taxon>Embryophyta</taxon>
        <taxon>Tracheophyta</taxon>
        <taxon>Spermatophyta</taxon>
        <taxon>Magnoliopsida</taxon>
        <taxon>eudicotyledons</taxon>
        <taxon>Gunneridae</taxon>
        <taxon>Pentapetalae</taxon>
        <taxon>asterids</taxon>
        <taxon>Ericales</taxon>
        <taxon>Ericaceae</taxon>
        <taxon>Ericoideae</taxon>
        <taxon>Rhodoreae</taxon>
        <taxon>Rhododendron</taxon>
    </lineage>
</organism>
<dbReference type="InterPro" id="IPR028055">
    <property type="entry name" value="YidC/Oxa/ALB_C"/>
</dbReference>
<dbReference type="GO" id="GO:0051205">
    <property type="term" value="P:protein insertion into membrane"/>
    <property type="evidence" value="ECO:0007669"/>
    <property type="project" value="TreeGrafter"/>
</dbReference>
<feature type="transmembrane region" description="Helical" evidence="8">
    <location>
        <begin position="456"/>
        <end position="477"/>
    </location>
</feature>
<dbReference type="InterPro" id="IPR009057">
    <property type="entry name" value="Homeodomain-like_sf"/>
</dbReference>
<evidence type="ECO:0000256" key="3">
    <source>
        <dbReference type="ARBA" id="ARBA00022692"/>
    </source>
</evidence>
<dbReference type="GO" id="GO:0009535">
    <property type="term" value="C:chloroplast thylakoid membrane"/>
    <property type="evidence" value="ECO:0007669"/>
    <property type="project" value="TreeGrafter"/>
</dbReference>
<keyword evidence="11" id="KW-1185">Reference proteome</keyword>
<evidence type="ECO:0000259" key="9">
    <source>
        <dbReference type="Pfam" id="PF02096"/>
    </source>
</evidence>
<dbReference type="PRINTS" id="PR00701">
    <property type="entry name" value="60KDINNERMP"/>
</dbReference>
<feature type="transmembrane region" description="Helical" evidence="8">
    <location>
        <begin position="376"/>
        <end position="396"/>
    </location>
</feature>
<dbReference type="GO" id="GO:0010027">
    <property type="term" value="P:thylakoid membrane organization"/>
    <property type="evidence" value="ECO:0007669"/>
    <property type="project" value="TreeGrafter"/>
</dbReference>
<feature type="region of interest" description="Disordered" evidence="7">
    <location>
        <begin position="1"/>
        <end position="37"/>
    </location>
</feature>
<reference evidence="10 11" key="1">
    <citation type="journal article" date="2019" name="Genome Biol. Evol.">
        <title>The Rhododendron genome and chromosomal organization provide insight into shared whole-genome duplications across the heath family (Ericaceae).</title>
        <authorList>
            <person name="Soza V.L."/>
            <person name="Lindsley D."/>
            <person name="Waalkes A."/>
            <person name="Ramage E."/>
            <person name="Patwardhan R.P."/>
            <person name="Burton J.N."/>
            <person name="Adey A."/>
            <person name="Kumar A."/>
            <person name="Qiu R."/>
            <person name="Shendure J."/>
            <person name="Hall B."/>
        </authorList>
    </citation>
    <scope>NUCLEOTIDE SEQUENCE [LARGE SCALE GENOMIC DNA]</scope>
    <source>
        <strain evidence="10">RSF 1966-606</strain>
    </source>
</reference>
<dbReference type="NCBIfam" id="TIGR03592">
    <property type="entry name" value="yidC_oxa1_cterm"/>
    <property type="match status" value="1"/>
</dbReference>
<evidence type="ECO:0000256" key="7">
    <source>
        <dbReference type="SAM" id="MobiDB-lite"/>
    </source>
</evidence>
<evidence type="ECO:0000256" key="1">
    <source>
        <dbReference type="ARBA" id="ARBA00004141"/>
    </source>
</evidence>
<gene>
    <name evidence="10" type="ORF">C3L33_04569</name>
</gene>
<comment type="similarity">
    <text evidence="6">Belongs to the OXA1/ALB3/YidC family.</text>
</comment>
<comment type="caution">
    <text evidence="10">The sequence shown here is derived from an EMBL/GenBank/DDBJ whole genome shotgun (WGS) entry which is preliminary data.</text>
</comment>
<dbReference type="PANTHER" id="PTHR12428:SF47">
    <property type="entry name" value="INNER MEMBRANE PROTEIN ALBINO3, CHLOROPLASTIC"/>
    <property type="match status" value="1"/>
</dbReference>
<dbReference type="InterPro" id="IPR047196">
    <property type="entry name" value="YidC_ALB_C"/>
</dbReference>
<dbReference type="GO" id="GO:0072598">
    <property type="term" value="P:protein localization to chloroplast"/>
    <property type="evidence" value="ECO:0007669"/>
    <property type="project" value="TreeGrafter"/>
</dbReference>
<feature type="compositionally biased region" description="Pro residues" evidence="7">
    <location>
        <begin position="204"/>
        <end position="218"/>
    </location>
</feature>
<evidence type="ECO:0000256" key="6">
    <source>
        <dbReference type="RuleBase" id="RU003945"/>
    </source>
</evidence>
<feature type="transmembrane region" description="Helical" evidence="8">
    <location>
        <begin position="311"/>
        <end position="332"/>
    </location>
</feature>
<feature type="non-terminal residue" evidence="10">
    <location>
        <position position="1"/>
    </location>
</feature>
<protein>
    <recommendedName>
        <fullName evidence="9">Membrane insertase YidC/Oxa/ALB C-terminal domain-containing protein</fullName>
    </recommendedName>
</protein>
<comment type="similarity">
    <text evidence="2">Belongs to the OXA1/ALB3/YidC (TC 2.A.9.2) family.</text>
</comment>
<feature type="region of interest" description="Disordered" evidence="7">
    <location>
        <begin position="538"/>
        <end position="603"/>
    </location>
</feature>
<keyword evidence="4 8" id="KW-1133">Transmembrane helix</keyword>
<feature type="domain" description="Membrane insertase YidC/Oxa/ALB C-terminal" evidence="9">
    <location>
        <begin position="313"/>
        <end position="491"/>
    </location>
</feature>
<sequence>MQREKVRKNGGSSRGVELRRGDSGESEVEPDQGTDNHAGELVQARDKDAFCGANTAITARLQAYGHIEGKNVFYWFQNHKARQRQKQKQESWPSSVGVSTSLVLCSLLSLLPPTVVVCSPYYPAESELGFYSHYPKMLQPGLIKKRPKPADTLPEKIQTSQVLINDIDDGNCSTHEELNETLGTLQLHGENTNLIPSLHHHHAPPFPLPPWPPPPSPPTHHQAPLHQSQPQLPRPSPYPLLRLFSDFSAIVSRAEGLLYTLADAAVAVDPAASTDPAAAQKNGGWFSFIADGMEVVLKVLKDGLTAVHVPYAYGFAIILITVIVKLVTFPLTKQQVESSLAMQNLQPKIKAIQERYKGNQERIQLETSRLYRQAGVNPLAGCFPTLATIPVWIGLYQALSNVANEDGHPPLGWHDTAAYLVLPVLLVASQFVSMEIMKPPQSDDPAQKNTLLVFKFLPLMIGYFSLSVPSGLSIYWFTNNVLSTAQQVWLKQLGGAKPVVNKNASGIISAGRAKRSGSQPAPTGDRFRQLKEEEKKKQLNEALPAEQVEVLASTSESEDGSDEVTNATEEEALDEVYASNGSKPLPDYSKPKRSKRSKRKRAV</sequence>
<dbReference type="PANTHER" id="PTHR12428">
    <property type="entry name" value="OXA1"/>
    <property type="match status" value="1"/>
</dbReference>
<feature type="region of interest" description="Disordered" evidence="7">
    <location>
        <begin position="204"/>
        <end position="232"/>
    </location>
</feature>
<dbReference type="EMBL" id="QEFC01000562">
    <property type="protein sequence ID" value="KAE9463528.1"/>
    <property type="molecule type" value="Genomic_DNA"/>
</dbReference>
<evidence type="ECO:0000256" key="4">
    <source>
        <dbReference type="ARBA" id="ARBA00022989"/>
    </source>
</evidence>
<name>A0A6A4MAK0_9ERIC</name>
<dbReference type="OrthoDB" id="2148490at2759"/>
<dbReference type="SUPFAM" id="SSF46689">
    <property type="entry name" value="Homeodomain-like"/>
    <property type="match status" value="1"/>
</dbReference>
<evidence type="ECO:0000313" key="11">
    <source>
        <dbReference type="Proteomes" id="UP000428333"/>
    </source>
</evidence>
<accession>A0A6A4MAK0</accession>
<dbReference type="AlphaFoldDB" id="A0A6A4MAK0"/>
<evidence type="ECO:0000256" key="2">
    <source>
        <dbReference type="ARBA" id="ARBA00010583"/>
    </source>
</evidence>
<keyword evidence="5 8" id="KW-0472">Membrane</keyword>
<feature type="compositionally biased region" description="Low complexity" evidence="7">
    <location>
        <begin position="219"/>
        <end position="231"/>
    </location>
</feature>
<comment type="subcellular location">
    <subcellularLocation>
        <location evidence="1 6">Membrane</location>
        <topology evidence="1 6">Multi-pass membrane protein</topology>
    </subcellularLocation>
</comment>
<dbReference type="InterPro" id="IPR001708">
    <property type="entry name" value="YidC/ALB3/OXA1/COX18"/>
</dbReference>
<keyword evidence="3 6" id="KW-0812">Transmembrane</keyword>
<dbReference type="GO" id="GO:0032977">
    <property type="term" value="F:membrane insertase activity"/>
    <property type="evidence" value="ECO:0007669"/>
    <property type="project" value="InterPro"/>
</dbReference>
<feature type="transmembrane region" description="Helical" evidence="8">
    <location>
        <begin position="416"/>
        <end position="436"/>
    </location>
</feature>
<evidence type="ECO:0000256" key="8">
    <source>
        <dbReference type="SAM" id="Phobius"/>
    </source>
</evidence>
<evidence type="ECO:0000256" key="5">
    <source>
        <dbReference type="ARBA" id="ARBA00023136"/>
    </source>
</evidence>